<dbReference type="AlphaFoldDB" id="A0A3A5JVT0"/>
<evidence type="ECO:0000313" key="1">
    <source>
        <dbReference type="EMBL" id="RJT20971.1"/>
    </source>
</evidence>
<dbReference type="RefSeq" id="WP_120065512.1">
    <property type="nucleotide sequence ID" value="NZ_QZWH01000033.1"/>
</dbReference>
<dbReference type="EMBL" id="QZWH01000033">
    <property type="protein sequence ID" value="RJT20971.1"/>
    <property type="molecule type" value="Genomic_DNA"/>
</dbReference>
<organism evidence="1 2">
    <name type="scientific">Buttiauxella izardii</name>
    <dbReference type="NCBI Taxonomy" id="82991"/>
    <lineage>
        <taxon>Bacteria</taxon>
        <taxon>Pseudomonadati</taxon>
        <taxon>Pseudomonadota</taxon>
        <taxon>Gammaproteobacteria</taxon>
        <taxon>Enterobacterales</taxon>
        <taxon>Enterobacteriaceae</taxon>
        <taxon>Buttiauxella</taxon>
    </lineage>
</organism>
<accession>A0A3A5JVT0</accession>
<gene>
    <name evidence="1" type="ORF">D6029_14980</name>
</gene>
<proteinExistence type="predicted"/>
<dbReference type="Proteomes" id="UP000276295">
    <property type="component" value="Unassembled WGS sequence"/>
</dbReference>
<name>A0A3A5JVT0_9ENTR</name>
<comment type="caution">
    <text evidence="1">The sequence shown here is derived from an EMBL/GenBank/DDBJ whole genome shotgun (WGS) entry which is preliminary data.</text>
</comment>
<sequence>MKNNIYMSLHEVSDKIQHFEKDPTLESNNANLRSAISILNNSDFSRNESSLSNYNKYRVTALKLHLKIVALFELYYIENYKPDKPYYMNLMPPQSSVDAPVFGPVDSMQIKDKTVREKYMSDINENNKIGREISFQSELASLKNLLQTPDVKLGSIATVEYFIKKYYTKDSASEAEIKEVIGRSELSGNVKNRIIEDITK</sequence>
<protein>
    <submittedName>
        <fullName evidence="1">Uncharacterized protein</fullName>
    </submittedName>
</protein>
<evidence type="ECO:0000313" key="2">
    <source>
        <dbReference type="Proteomes" id="UP000276295"/>
    </source>
</evidence>
<reference evidence="1 2" key="1">
    <citation type="submission" date="2018-09" db="EMBL/GenBank/DDBJ databases">
        <title>Draft genome sequence of Buttiauxella izardii CCUG 35510T.</title>
        <authorList>
            <person name="Salva-Serra F."/>
            <person name="Marathe N."/>
            <person name="Moore E."/>
            <person name="Stadler-Svensson L."/>
            <person name="Engstrom-Jakobsson H."/>
        </authorList>
    </citation>
    <scope>NUCLEOTIDE SEQUENCE [LARGE SCALE GENOMIC DNA]</scope>
    <source>
        <strain evidence="1 2">CCUG 35510</strain>
    </source>
</reference>
<keyword evidence="2" id="KW-1185">Reference proteome</keyword>